<keyword evidence="1" id="KW-0812">Transmembrane</keyword>
<dbReference type="EMBL" id="BSOH01000001">
    <property type="protein sequence ID" value="GLR15413.1"/>
    <property type="molecule type" value="Genomic_DNA"/>
</dbReference>
<comment type="caution">
    <text evidence="2">The sequence shown here is derived from an EMBL/GenBank/DDBJ whole genome shotgun (WGS) entry which is preliminary data.</text>
</comment>
<feature type="transmembrane region" description="Helical" evidence="1">
    <location>
        <begin position="116"/>
        <end position="136"/>
    </location>
</feature>
<keyword evidence="3" id="KW-1185">Reference proteome</keyword>
<evidence type="ECO:0000313" key="3">
    <source>
        <dbReference type="Proteomes" id="UP001156666"/>
    </source>
</evidence>
<sequence>MELFGIPVFDDDFYKMLFRFVLNITLITIIIRSFYYKTSGNKTYLFTYYMIAIIVFFLCFTLKKFELDLGMALGLFAIFGIIRYRTDPMEINDMTYLFIVIGISVINSLANQKMSYAEILGANVIVIACIWILSIYKFGANESYKKVVYENIENIKAENQNALKLDLESRTGLKINRIEVGNIDFLRDLADIKIYYNNEQISES</sequence>
<feature type="transmembrane region" description="Helical" evidence="1">
    <location>
        <begin position="69"/>
        <end position="86"/>
    </location>
</feature>
<dbReference type="Proteomes" id="UP001156666">
    <property type="component" value="Unassembled WGS sequence"/>
</dbReference>
<dbReference type="AlphaFoldDB" id="A0AA37SIS3"/>
<accession>A0AA37SIS3</accession>
<dbReference type="RefSeq" id="WP_235292306.1">
    <property type="nucleotide sequence ID" value="NZ_BSOH01000001.1"/>
</dbReference>
<dbReference type="Pfam" id="PF16316">
    <property type="entry name" value="DUF4956"/>
    <property type="match status" value="1"/>
</dbReference>
<feature type="transmembrane region" description="Helical" evidence="1">
    <location>
        <begin position="93"/>
        <end position="110"/>
    </location>
</feature>
<dbReference type="InterPro" id="IPR032531">
    <property type="entry name" value="DUF4956"/>
</dbReference>
<keyword evidence="1" id="KW-0472">Membrane</keyword>
<name>A0AA37SIS3_9BACT</name>
<reference evidence="2" key="1">
    <citation type="journal article" date="2014" name="Int. J. Syst. Evol. Microbiol.">
        <title>Complete genome sequence of Corynebacterium casei LMG S-19264T (=DSM 44701T), isolated from a smear-ripened cheese.</title>
        <authorList>
            <consortium name="US DOE Joint Genome Institute (JGI-PGF)"/>
            <person name="Walter F."/>
            <person name="Albersmeier A."/>
            <person name="Kalinowski J."/>
            <person name="Ruckert C."/>
        </authorList>
    </citation>
    <scope>NUCLEOTIDE SEQUENCE</scope>
    <source>
        <strain evidence="2">NBRC 108769</strain>
    </source>
</reference>
<organism evidence="2 3">
    <name type="scientific">Portibacter lacus</name>
    <dbReference type="NCBI Taxonomy" id="1099794"/>
    <lineage>
        <taxon>Bacteria</taxon>
        <taxon>Pseudomonadati</taxon>
        <taxon>Bacteroidota</taxon>
        <taxon>Saprospiria</taxon>
        <taxon>Saprospirales</taxon>
        <taxon>Haliscomenobacteraceae</taxon>
        <taxon>Portibacter</taxon>
    </lineage>
</organism>
<evidence type="ECO:0000313" key="2">
    <source>
        <dbReference type="EMBL" id="GLR15413.1"/>
    </source>
</evidence>
<keyword evidence="1" id="KW-1133">Transmembrane helix</keyword>
<feature type="transmembrane region" description="Helical" evidence="1">
    <location>
        <begin position="43"/>
        <end position="63"/>
    </location>
</feature>
<gene>
    <name evidence="2" type="ORF">GCM10007940_00280</name>
</gene>
<reference evidence="2" key="2">
    <citation type="submission" date="2023-01" db="EMBL/GenBank/DDBJ databases">
        <title>Draft genome sequence of Portibacter lacus strain NBRC 108769.</title>
        <authorList>
            <person name="Sun Q."/>
            <person name="Mori K."/>
        </authorList>
    </citation>
    <scope>NUCLEOTIDE SEQUENCE</scope>
    <source>
        <strain evidence="2">NBRC 108769</strain>
    </source>
</reference>
<feature type="transmembrane region" description="Helical" evidence="1">
    <location>
        <begin position="16"/>
        <end position="36"/>
    </location>
</feature>
<evidence type="ECO:0000256" key="1">
    <source>
        <dbReference type="SAM" id="Phobius"/>
    </source>
</evidence>
<protein>
    <submittedName>
        <fullName evidence="2">DUF4956 domain-containing protein</fullName>
    </submittedName>
</protein>
<proteinExistence type="predicted"/>